<comment type="caution">
    <text evidence="2">The sequence shown here is derived from an EMBL/GenBank/DDBJ whole genome shotgun (WGS) entry which is preliminary data.</text>
</comment>
<sequence>MWEWTHAGMGRHVQGRLSLLVRKLRWRKDIGPGAPCGRPDTARGSALSVSAPSMAHMSPTPSAPTAAPVPASEANESIRRFVRARRGVAWSAQDMAEYAVLLEIWTLAVRAEVVEAA</sequence>
<accession>A0A640S7M3</accession>
<dbReference type="EMBL" id="BLIN01000005">
    <property type="protein sequence ID" value="GFE07493.1"/>
    <property type="molecule type" value="Genomic_DNA"/>
</dbReference>
<evidence type="ECO:0000313" key="3">
    <source>
        <dbReference type="Proteomes" id="UP000435837"/>
    </source>
</evidence>
<proteinExistence type="predicted"/>
<evidence type="ECO:0000313" key="2">
    <source>
        <dbReference type="EMBL" id="GFE07493.1"/>
    </source>
</evidence>
<evidence type="ECO:0000256" key="1">
    <source>
        <dbReference type="SAM" id="MobiDB-lite"/>
    </source>
</evidence>
<feature type="region of interest" description="Disordered" evidence="1">
    <location>
        <begin position="50"/>
        <end position="71"/>
    </location>
</feature>
<reference evidence="2 3" key="1">
    <citation type="submission" date="2019-12" db="EMBL/GenBank/DDBJ databases">
        <title>Whole genome shotgun sequence of Streptomyces caniferus NBRC 15389.</title>
        <authorList>
            <person name="Ichikawa N."/>
            <person name="Kimura A."/>
            <person name="Kitahashi Y."/>
            <person name="Komaki H."/>
            <person name="Tamura T."/>
        </authorList>
    </citation>
    <scope>NUCLEOTIDE SEQUENCE [LARGE SCALE GENOMIC DNA]</scope>
    <source>
        <strain evidence="2 3">NBRC 15389</strain>
    </source>
</reference>
<name>A0A640S7M3_9ACTN</name>
<dbReference type="Proteomes" id="UP000435837">
    <property type="component" value="Unassembled WGS sequence"/>
</dbReference>
<dbReference type="AlphaFoldDB" id="A0A640S7M3"/>
<organism evidence="2 3">
    <name type="scientific">Streptomyces caniferus</name>
    <dbReference type="NCBI Taxonomy" id="285557"/>
    <lineage>
        <taxon>Bacteria</taxon>
        <taxon>Bacillati</taxon>
        <taxon>Actinomycetota</taxon>
        <taxon>Actinomycetes</taxon>
        <taxon>Kitasatosporales</taxon>
        <taxon>Streptomycetaceae</taxon>
        <taxon>Streptomyces</taxon>
    </lineage>
</organism>
<gene>
    <name evidence="2" type="ORF">Scani_37610</name>
</gene>
<protein>
    <submittedName>
        <fullName evidence="2">Uncharacterized protein</fullName>
    </submittedName>
</protein>
<feature type="compositionally biased region" description="Low complexity" evidence="1">
    <location>
        <begin position="58"/>
        <end position="71"/>
    </location>
</feature>